<dbReference type="PROSITE" id="PS50007">
    <property type="entry name" value="PIPLC_X_DOMAIN"/>
    <property type="match status" value="1"/>
</dbReference>
<reference evidence="1 2" key="1">
    <citation type="submission" date="2016-01" db="EMBL/GenBank/DDBJ databases">
        <title>Biosynthesis of antibiotic leucinostatins and their inhibition on Phytophthora in bio-control Purpureocillium lilacinum.</title>
        <authorList>
            <person name="Wang G."/>
            <person name="Liu Z."/>
            <person name="Lin R."/>
            <person name="Li E."/>
            <person name="Mao Z."/>
            <person name="Ling J."/>
            <person name="Yin W."/>
            <person name="Xie B."/>
        </authorList>
    </citation>
    <scope>NUCLEOTIDE SEQUENCE [LARGE SCALE GENOMIC DNA]</scope>
    <source>
        <strain evidence="1">PLBJ-1</strain>
    </source>
</reference>
<evidence type="ECO:0000313" key="1">
    <source>
        <dbReference type="EMBL" id="OAQ63888.1"/>
    </source>
</evidence>
<sequence length="566" mass="63801">MGSFMPWRLLEPQNAWASGRQYITIVNLTPHRFKLDATHSYQMDEFDFGDVPQGRARQNTAHYTRRLTANPKDDNGEAYYSIEGTDKRFAIRATTHIPSRHWRRTVFDLNGMGMGQREYLDPGPESPVTLVITGSNSYGFIASIRYGPGNWMRSIYDVIKDRPIQHIMMPGTHDSGMSTISGKLISIGIPANTQNQGLNIYMQLRAGARWFDLRVATIHSNKYPSEYGFWVLHVHNERAELAVGNTGESLDDVVSEINKFTAENPGEVIFFRVSYLIGIRKLPSGGPIYWNKDIVNNFFGKLRAVNNRCPSLDTDIKFNKQPAAYFMDRNDGRGCVLFMLSGNLPDKVPQDSIGDGIYQGNTMDIQNSWSNLEETEPMAIDQTATWNKVSRNRGFSKDQFLISQWVVTPQPVKTTLLGLQNIAIMPTNPAIYWMGVNYMSPEAWPNVLMVDYYGIVVTDQTSWNHLSAELYTLAIGLNLYMISENCEVSTRRSPLLPKPRKSFALQAAKLASNWHGIIFANGTAQDNPPARLHLGRVQVLKAGTRFLNGTVLTKDFLNPLYSSYGA</sequence>
<accession>A0A179FEX1</accession>
<dbReference type="Proteomes" id="UP000078240">
    <property type="component" value="Unassembled WGS sequence"/>
</dbReference>
<gene>
    <name evidence="1" type="ORF">VFPBJ_11253</name>
</gene>
<protein>
    <submittedName>
        <fullName evidence="1">Phospholipase C-like protein</fullName>
    </submittedName>
</protein>
<dbReference type="InterPro" id="IPR051057">
    <property type="entry name" value="PI-PLC_domain"/>
</dbReference>
<dbReference type="AlphaFoldDB" id="A0A179FEX1"/>
<dbReference type="SUPFAM" id="SSF51695">
    <property type="entry name" value="PLC-like phosphodiesterases"/>
    <property type="match status" value="1"/>
</dbReference>
<name>A0A179FEX1_PURLI</name>
<evidence type="ECO:0000313" key="2">
    <source>
        <dbReference type="Proteomes" id="UP000078240"/>
    </source>
</evidence>
<dbReference type="GO" id="GO:0006629">
    <property type="term" value="P:lipid metabolic process"/>
    <property type="evidence" value="ECO:0007669"/>
    <property type="project" value="InterPro"/>
</dbReference>
<proteinExistence type="predicted"/>
<dbReference type="PANTHER" id="PTHR13593">
    <property type="match status" value="1"/>
</dbReference>
<dbReference type="EMBL" id="LSBH01000017">
    <property type="protein sequence ID" value="OAQ63888.1"/>
    <property type="molecule type" value="Genomic_DNA"/>
</dbReference>
<organism evidence="1 2">
    <name type="scientific">Purpureocillium lilacinum</name>
    <name type="common">Paecilomyces lilacinus</name>
    <dbReference type="NCBI Taxonomy" id="33203"/>
    <lineage>
        <taxon>Eukaryota</taxon>
        <taxon>Fungi</taxon>
        <taxon>Dikarya</taxon>
        <taxon>Ascomycota</taxon>
        <taxon>Pezizomycotina</taxon>
        <taxon>Sordariomycetes</taxon>
        <taxon>Hypocreomycetidae</taxon>
        <taxon>Hypocreales</taxon>
        <taxon>Ophiocordycipitaceae</taxon>
        <taxon>Purpureocillium</taxon>
    </lineage>
</organism>
<dbReference type="Gene3D" id="3.20.20.190">
    <property type="entry name" value="Phosphatidylinositol (PI) phosphodiesterase"/>
    <property type="match status" value="1"/>
</dbReference>
<dbReference type="InterPro" id="IPR017946">
    <property type="entry name" value="PLC-like_Pdiesterase_TIM-brl"/>
</dbReference>
<dbReference type="GO" id="GO:0008081">
    <property type="term" value="F:phosphoric diester hydrolase activity"/>
    <property type="evidence" value="ECO:0007669"/>
    <property type="project" value="InterPro"/>
</dbReference>
<comment type="caution">
    <text evidence="1">The sequence shown here is derived from an EMBL/GenBank/DDBJ whole genome shotgun (WGS) entry which is preliminary data.</text>
</comment>
<dbReference type="CDD" id="cd08621">
    <property type="entry name" value="PI-PLCXDc_like_2"/>
    <property type="match status" value="1"/>
</dbReference>
<dbReference type="PANTHER" id="PTHR13593:SF143">
    <property type="entry name" value="PHOSPHATIDYLINOSITOL-SPECIFIC PHOSPHOLIPASE C X DOMAIN-CONTAINING PROTEIN"/>
    <property type="match status" value="1"/>
</dbReference>